<protein>
    <recommendedName>
        <fullName evidence="2">F-box domain-containing protein</fullName>
    </recommendedName>
</protein>
<dbReference type="Pfam" id="PF12937">
    <property type="entry name" value="F-box-like"/>
    <property type="match status" value="1"/>
</dbReference>
<sequence length="518" mass="60383">MENVSGNRQRRMQGKEVAGRRNKKEHMIENKEYISCLPYEVLLHIFSFLPLEALIIASLVSKRWEHMVRNLLSRTPSSLNLDEHEIVSKFISENTNVLQNNYLNSPMSALLQKHFIATRKRQFTQFVDRTLNLHTGCIMKKLCLCFFYDENLLSRNKIDKWFHFALTHGVKELELNFFRESSMEYDNLKKLYDFPDKECVSISLECVKLNFCKLQISNLGGFTSLHSLFLKFVMILNFTIEDLITKCPMLKDLVLERCIIPSDFMICKENIMVKSLTLIRCCTNNWPIWPIDISTPKMSVFTLEELCLTARTIIKAPNLGEFVIVIHNLNTDRVQCETLVKLLRRLSHCHTLSLNTWCIQVLSYGAYFLPHLPILFNNLKHLNLHLDLKKQELPGVAYILNCCHYMESLTLDFFESAEIQWGDLEGEIPILFDFEKDQFWPSQTSPFYCLQYYLKEVNVYGISGRSCQLKMLQFLLGNAKVLEDMSIWISGDILGNLILIYLTTYQKASPRAIISLKM</sequence>
<dbReference type="PROSITE" id="PS50181">
    <property type="entry name" value="FBOX"/>
    <property type="match status" value="1"/>
</dbReference>
<dbReference type="Pfam" id="PF08387">
    <property type="entry name" value="FBD"/>
    <property type="match status" value="1"/>
</dbReference>
<dbReference type="SUPFAM" id="SSF81383">
    <property type="entry name" value="F-box domain"/>
    <property type="match status" value="1"/>
</dbReference>
<feature type="region of interest" description="Disordered" evidence="1">
    <location>
        <begin position="1"/>
        <end position="23"/>
    </location>
</feature>
<dbReference type="EMBL" id="JAYMYQ010000009">
    <property type="protein sequence ID" value="KAK7313685.1"/>
    <property type="molecule type" value="Genomic_DNA"/>
</dbReference>
<organism evidence="3 4">
    <name type="scientific">Canavalia gladiata</name>
    <name type="common">Sword bean</name>
    <name type="synonym">Dolichos gladiatus</name>
    <dbReference type="NCBI Taxonomy" id="3824"/>
    <lineage>
        <taxon>Eukaryota</taxon>
        <taxon>Viridiplantae</taxon>
        <taxon>Streptophyta</taxon>
        <taxon>Embryophyta</taxon>
        <taxon>Tracheophyta</taxon>
        <taxon>Spermatophyta</taxon>
        <taxon>Magnoliopsida</taxon>
        <taxon>eudicotyledons</taxon>
        <taxon>Gunneridae</taxon>
        <taxon>Pentapetalae</taxon>
        <taxon>rosids</taxon>
        <taxon>fabids</taxon>
        <taxon>Fabales</taxon>
        <taxon>Fabaceae</taxon>
        <taxon>Papilionoideae</taxon>
        <taxon>50 kb inversion clade</taxon>
        <taxon>NPAAA clade</taxon>
        <taxon>indigoferoid/millettioid clade</taxon>
        <taxon>Phaseoleae</taxon>
        <taxon>Canavalia</taxon>
    </lineage>
</organism>
<dbReference type="PANTHER" id="PTHR34145">
    <property type="entry name" value="OS02G0105600 PROTEIN"/>
    <property type="match status" value="1"/>
</dbReference>
<dbReference type="InterPro" id="IPR006566">
    <property type="entry name" value="FBD"/>
</dbReference>
<dbReference type="InterPro" id="IPR055357">
    <property type="entry name" value="LRR_At1g61320_AtMIF1"/>
</dbReference>
<evidence type="ECO:0000313" key="3">
    <source>
        <dbReference type="EMBL" id="KAK7313685.1"/>
    </source>
</evidence>
<dbReference type="InterPro" id="IPR053772">
    <property type="entry name" value="At1g61320/At1g61330-like"/>
</dbReference>
<dbReference type="InterPro" id="IPR001810">
    <property type="entry name" value="F-box_dom"/>
</dbReference>
<evidence type="ECO:0000313" key="4">
    <source>
        <dbReference type="Proteomes" id="UP001367508"/>
    </source>
</evidence>
<dbReference type="PANTHER" id="PTHR34145:SF28">
    <property type="entry name" value="F-BOX DOMAIN-CONTAINING PROTEIN"/>
    <property type="match status" value="1"/>
</dbReference>
<dbReference type="InterPro" id="IPR036047">
    <property type="entry name" value="F-box-like_dom_sf"/>
</dbReference>
<feature type="compositionally biased region" description="Basic and acidic residues" evidence="1">
    <location>
        <begin position="13"/>
        <end position="23"/>
    </location>
</feature>
<proteinExistence type="predicted"/>
<evidence type="ECO:0000256" key="1">
    <source>
        <dbReference type="SAM" id="MobiDB-lite"/>
    </source>
</evidence>
<dbReference type="Pfam" id="PF23622">
    <property type="entry name" value="LRR_At1g61320_AtMIF1"/>
    <property type="match status" value="1"/>
</dbReference>
<evidence type="ECO:0000259" key="2">
    <source>
        <dbReference type="PROSITE" id="PS50181"/>
    </source>
</evidence>
<reference evidence="3 4" key="1">
    <citation type="submission" date="2024-01" db="EMBL/GenBank/DDBJ databases">
        <title>The genomes of 5 underutilized Papilionoideae crops provide insights into root nodulation and disease resistanc.</title>
        <authorList>
            <person name="Jiang F."/>
        </authorList>
    </citation>
    <scope>NUCLEOTIDE SEQUENCE [LARGE SCALE GENOMIC DNA]</scope>
    <source>
        <strain evidence="3">LVBAO_FW01</strain>
        <tissue evidence="3">Leaves</tissue>
    </source>
</reference>
<dbReference type="CDD" id="cd09917">
    <property type="entry name" value="F-box_SF"/>
    <property type="match status" value="1"/>
</dbReference>
<gene>
    <name evidence="3" type="ORF">VNO77_38877</name>
</gene>
<accession>A0AAN9PVB5</accession>
<feature type="domain" description="F-box" evidence="2">
    <location>
        <begin position="31"/>
        <end position="79"/>
    </location>
</feature>
<dbReference type="Gene3D" id="1.20.1280.50">
    <property type="match status" value="1"/>
</dbReference>
<dbReference type="SMART" id="SM00256">
    <property type="entry name" value="FBOX"/>
    <property type="match status" value="1"/>
</dbReference>
<name>A0AAN9PVB5_CANGL</name>
<comment type="caution">
    <text evidence="3">The sequence shown here is derived from an EMBL/GenBank/DDBJ whole genome shotgun (WGS) entry which is preliminary data.</text>
</comment>
<dbReference type="AlphaFoldDB" id="A0AAN9PVB5"/>
<dbReference type="Proteomes" id="UP001367508">
    <property type="component" value="Unassembled WGS sequence"/>
</dbReference>
<keyword evidence="4" id="KW-1185">Reference proteome</keyword>